<dbReference type="AlphaFoldDB" id="A0A7X0NTJ0"/>
<dbReference type="Gene3D" id="3.40.50.1240">
    <property type="entry name" value="Phosphoglycerate mutase-like"/>
    <property type="match status" value="1"/>
</dbReference>
<dbReference type="EMBL" id="JACHMI010000001">
    <property type="protein sequence ID" value="MBB6549363.1"/>
    <property type="molecule type" value="Genomic_DNA"/>
</dbReference>
<evidence type="ECO:0000313" key="1">
    <source>
        <dbReference type="EMBL" id="MBB6549363.1"/>
    </source>
</evidence>
<comment type="caution">
    <text evidence="1">The sequence shown here is derived from an EMBL/GenBank/DDBJ whole genome shotgun (WGS) entry which is preliminary data.</text>
</comment>
<evidence type="ECO:0000313" key="2">
    <source>
        <dbReference type="Proteomes" id="UP000565579"/>
    </source>
</evidence>
<name>A0A7X0NTJ0_9ACTN</name>
<keyword evidence="2" id="KW-1185">Reference proteome</keyword>
<protein>
    <submittedName>
        <fullName evidence="1">Broad specificity phosphatase PhoE</fullName>
    </submittedName>
</protein>
<accession>A0A7X0NTJ0</accession>
<dbReference type="SUPFAM" id="SSF53254">
    <property type="entry name" value="Phosphoglycerate mutase-like"/>
    <property type="match status" value="1"/>
</dbReference>
<organism evidence="1 2">
    <name type="scientific">Nonomuraea rubra</name>
    <dbReference type="NCBI Taxonomy" id="46180"/>
    <lineage>
        <taxon>Bacteria</taxon>
        <taxon>Bacillati</taxon>
        <taxon>Actinomycetota</taxon>
        <taxon>Actinomycetes</taxon>
        <taxon>Streptosporangiales</taxon>
        <taxon>Streptosporangiaceae</taxon>
        <taxon>Nonomuraea</taxon>
    </lineage>
</organism>
<dbReference type="InterPro" id="IPR013078">
    <property type="entry name" value="His_Pase_superF_clade-1"/>
</dbReference>
<dbReference type="Proteomes" id="UP000565579">
    <property type="component" value="Unassembled WGS sequence"/>
</dbReference>
<dbReference type="InterPro" id="IPR029033">
    <property type="entry name" value="His_PPase_superfam"/>
</dbReference>
<dbReference type="RefSeq" id="WP_185103798.1">
    <property type="nucleotide sequence ID" value="NZ_BAAAXY010000259.1"/>
</dbReference>
<proteinExistence type="predicted"/>
<dbReference type="Pfam" id="PF00300">
    <property type="entry name" value="His_Phos_1"/>
    <property type="match status" value="1"/>
</dbReference>
<gene>
    <name evidence="1" type="ORF">HD593_004158</name>
</gene>
<sequence length="200" mass="21184">MLFIRHATTPGMRAACFPGDGGADPASLARAAALRPLVVGREAWVSPARAARQTALAMGLEPRVCAALGEADCGRWRGLPYERVAREEPEALARWLSDPHAAPHGGESPAAFADRVAAWLATTREPTQHDTPTPTRAPSRRPVPVPLVVVCDAGVIRAVLGHALGLGPMAAARFDLAPLSATELIAARDGWRIAYVNRKV</sequence>
<reference evidence="1 2" key="1">
    <citation type="submission" date="2020-08" db="EMBL/GenBank/DDBJ databases">
        <title>Sequencing the genomes of 1000 actinobacteria strains.</title>
        <authorList>
            <person name="Klenk H.-P."/>
        </authorList>
    </citation>
    <scope>NUCLEOTIDE SEQUENCE [LARGE SCALE GENOMIC DNA]</scope>
    <source>
        <strain evidence="1 2">DSM 43768</strain>
    </source>
</reference>